<dbReference type="EMBL" id="BAAAVT010000022">
    <property type="protein sequence ID" value="GAA3074571.1"/>
    <property type="molecule type" value="Genomic_DNA"/>
</dbReference>
<evidence type="ECO:0000259" key="4">
    <source>
        <dbReference type="SMART" id="SM00642"/>
    </source>
</evidence>
<dbReference type="InterPro" id="IPR017853">
    <property type="entry name" value="GH"/>
</dbReference>
<dbReference type="InterPro" id="IPR013780">
    <property type="entry name" value="Glyco_hydro_b"/>
</dbReference>
<dbReference type="Pfam" id="PF17967">
    <property type="entry name" value="Pullulanase_N2"/>
    <property type="match status" value="1"/>
</dbReference>
<dbReference type="CDD" id="cd11341">
    <property type="entry name" value="AmyAc_Pullulanase_LD-like"/>
    <property type="match status" value="1"/>
</dbReference>
<organism evidence="5 6">
    <name type="scientific">Nesterenkonia aethiopica</name>
    <dbReference type="NCBI Taxonomy" id="269144"/>
    <lineage>
        <taxon>Bacteria</taxon>
        <taxon>Bacillati</taxon>
        <taxon>Actinomycetota</taxon>
        <taxon>Actinomycetes</taxon>
        <taxon>Micrococcales</taxon>
        <taxon>Micrococcaceae</taxon>
        <taxon>Nesterenkonia</taxon>
    </lineage>
</organism>
<dbReference type="SUPFAM" id="SSF51011">
    <property type="entry name" value="Glycosyl hydrolase domain"/>
    <property type="match status" value="1"/>
</dbReference>
<evidence type="ECO:0000256" key="2">
    <source>
        <dbReference type="SAM" id="MobiDB-lite"/>
    </source>
</evidence>
<gene>
    <name evidence="5" type="ORF">GCM10010529_28060</name>
</gene>
<dbReference type="Gene3D" id="2.60.40.1180">
    <property type="entry name" value="Golgi alpha-mannosidase II"/>
    <property type="match status" value="1"/>
</dbReference>
<dbReference type="SUPFAM" id="SSF81296">
    <property type="entry name" value="E set domains"/>
    <property type="match status" value="2"/>
</dbReference>
<comment type="similarity">
    <text evidence="1">Belongs to the glycosyl hydrolase 13 family.</text>
</comment>
<dbReference type="CDD" id="cd02860">
    <property type="entry name" value="E_set_Pullulanase"/>
    <property type="match status" value="1"/>
</dbReference>
<feature type="chain" id="PRO_5047477114" description="Glycosyl hydrolase family 13 catalytic domain-containing protein" evidence="3">
    <location>
        <begin position="30"/>
        <end position="897"/>
    </location>
</feature>
<dbReference type="Gene3D" id="3.20.20.80">
    <property type="entry name" value="Glycosidases"/>
    <property type="match status" value="1"/>
</dbReference>
<sequence>MPSPRSRPLIAGTLSAALLLTAVATPASSVPGASPEGGPSSASPVAVEAEAQRAHWIDAETVAVDVGSDVDKVLLQLGDDEAYVLAPAGAMTEDQADAHRRYADYATFTVPRRVNVDEALRGGLTIVALDAAGDVLEATGVQIAGVLDDVYADAADEDLGLTWKNKKPELAVWAPTARSVELELHTTPDAEPTVHRMKHDKRTGVWSVKGKKDWEGQFYRYRVEVWHPETGQVETHSVTDPYSVSLAADSTHSQIVDLEDPALMPEGWEGLDKPAAVDPAAAQIWEVHVRDFSVADETMPEDLRGTYSAFTESGSTSVGHLEDLAEAGLTHVHLLPTYDIATIPEVDQAQPDCDLTEFAPDSPEQQACIGEVRGDDAFNWGYDPLHFNVPEGSYATDADGAQRILEYREMVMALNDMGLRVVNDVVYNHTSGSGLSDTSVFDRIVPGYYHRLDAEGNVERSTCCENTAPEHTMFDKFIVESAQLWAEAYRIDGMRFDLMGHHPKDNILAVQEAVEEIDPDFLLYGEGWDFGEVAGNAMFEQASQLTMGGTGVATFNDRLRDAAHGGGPFDEDPRMQGFGTGLWTQDNGSGLTGDEGQQLDQLLHAADLVRIGLVGNLADYTLTTAGGETVPGSELDYNGAPAGYTEQPGEAVTYVDAHDNEILFDLLAYKLDHDVAGLDRARMQSVNLSLATLSQGIGFVTAGSELMRSKSLDRDSYDSGDWFNAIRWQCGAAEEFGDSTNGFGVGLPPAWTSEAKWPWAEETLNAVEAPTCDEIEFSRDRHLEQLRIASSTGAFSLGAFEDVAERVEFPLDGAGEPGVITMTIDMSGLDDAFEQVTVIINPTPERVEQTVPERAGAAMDLHPVLQDSVDEAFAEAGFDAEAGTFTAPARATTVFVE</sequence>
<dbReference type="InterPro" id="IPR004193">
    <property type="entry name" value="Glyco_hydro_13_N"/>
</dbReference>
<dbReference type="Gene3D" id="2.60.40.10">
    <property type="entry name" value="Immunoglobulins"/>
    <property type="match status" value="1"/>
</dbReference>
<evidence type="ECO:0000256" key="1">
    <source>
        <dbReference type="ARBA" id="ARBA00008061"/>
    </source>
</evidence>
<dbReference type="InterPro" id="IPR014756">
    <property type="entry name" value="Ig_E-set"/>
</dbReference>
<evidence type="ECO:0000313" key="5">
    <source>
        <dbReference type="EMBL" id="GAA3074571.1"/>
    </source>
</evidence>
<dbReference type="Pfam" id="PF11852">
    <property type="entry name" value="Pullul_strch_C"/>
    <property type="match status" value="1"/>
</dbReference>
<keyword evidence="6" id="KW-1185">Reference proteome</keyword>
<feature type="signal peptide" evidence="3">
    <location>
        <begin position="1"/>
        <end position="29"/>
    </location>
</feature>
<evidence type="ECO:0000256" key="3">
    <source>
        <dbReference type="SAM" id="SignalP"/>
    </source>
</evidence>
<evidence type="ECO:0000313" key="6">
    <source>
        <dbReference type="Proteomes" id="UP001500236"/>
    </source>
</evidence>
<name>A0ABP6M334_9MICC</name>
<reference evidence="6" key="1">
    <citation type="journal article" date="2019" name="Int. J. Syst. Evol. Microbiol.">
        <title>The Global Catalogue of Microorganisms (GCM) 10K type strain sequencing project: providing services to taxonomists for standard genome sequencing and annotation.</title>
        <authorList>
            <consortium name="The Broad Institute Genomics Platform"/>
            <consortium name="The Broad Institute Genome Sequencing Center for Infectious Disease"/>
            <person name="Wu L."/>
            <person name="Ma J."/>
        </authorList>
    </citation>
    <scope>NUCLEOTIDE SEQUENCE [LARGE SCALE GENOMIC DNA]</scope>
    <source>
        <strain evidence="6">JCM 14309</strain>
    </source>
</reference>
<dbReference type="Gene3D" id="2.60.40.1130">
    <property type="entry name" value="Rab geranylgeranyltransferase alpha-subunit, insert domain"/>
    <property type="match status" value="1"/>
</dbReference>
<dbReference type="SMART" id="SM00642">
    <property type="entry name" value="Aamy"/>
    <property type="match status" value="1"/>
</dbReference>
<dbReference type="NCBIfam" id="TIGR02103">
    <property type="entry name" value="pullul_strch"/>
    <property type="match status" value="1"/>
</dbReference>
<dbReference type="Pfam" id="PF02922">
    <property type="entry name" value="CBM_48"/>
    <property type="match status" value="1"/>
</dbReference>
<dbReference type="PANTHER" id="PTHR43002">
    <property type="entry name" value="GLYCOGEN DEBRANCHING ENZYME"/>
    <property type="match status" value="1"/>
</dbReference>
<proteinExistence type="inferred from homology"/>
<dbReference type="InterPro" id="IPR040671">
    <property type="entry name" value="Pullulanase_N2"/>
</dbReference>
<dbReference type="InterPro" id="IPR011839">
    <property type="entry name" value="Pullul_strch"/>
</dbReference>
<keyword evidence="3" id="KW-0732">Signal</keyword>
<dbReference type="InterPro" id="IPR024561">
    <property type="entry name" value="Pullul_strch_C"/>
</dbReference>
<dbReference type="Proteomes" id="UP001500236">
    <property type="component" value="Unassembled WGS sequence"/>
</dbReference>
<feature type="domain" description="Glycosyl hydrolase family 13 catalytic" evidence="4">
    <location>
        <begin position="329"/>
        <end position="734"/>
    </location>
</feature>
<dbReference type="InterPro" id="IPR013783">
    <property type="entry name" value="Ig-like_fold"/>
</dbReference>
<dbReference type="InterPro" id="IPR006047">
    <property type="entry name" value="GH13_cat_dom"/>
</dbReference>
<protein>
    <recommendedName>
        <fullName evidence="4">Glycosyl hydrolase family 13 catalytic domain-containing protein</fullName>
    </recommendedName>
</protein>
<comment type="caution">
    <text evidence="5">The sequence shown here is derived from an EMBL/GenBank/DDBJ whole genome shotgun (WGS) entry which is preliminary data.</text>
</comment>
<dbReference type="SUPFAM" id="SSF51445">
    <property type="entry name" value="(Trans)glycosidases"/>
    <property type="match status" value="1"/>
</dbReference>
<accession>A0ABP6M334</accession>
<feature type="region of interest" description="Disordered" evidence="2">
    <location>
        <begin position="28"/>
        <end position="47"/>
    </location>
</feature>
<dbReference type="RefSeq" id="WP_344685267.1">
    <property type="nucleotide sequence ID" value="NZ_BAAAVT010000022.1"/>
</dbReference>